<dbReference type="AlphaFoldDB" id="A0A2N4UWI7"/>
<evidence type="ECO:0000259" key="1">
    <source>
        <dbReference type="Pfam" id="PF01609"/>
    </source>
</evidence>
<accession>A0A2N4UWI7</accession>
<organism evidence="3 4">
    <name type="scientific">Photobacterium carnosum</name>
    <dbReference type="NCBI Taxonomy" id="2023717"/>
    <lineage>
        <taxon>Bacteria</taxon>
        <taxon>Pseudomonadati</taxon>
        <taxon>Pseudomonadota</taxon>
        <taxon>Gammaproteobacteria</taxon>
        <taxon>Vibrionales</taxon>
        <taxon>Vibrionaceae</taxon>
        <taxon>Photobacterium</taxon>
    </lineage>
</organism>
<dbReference type="GeneID" id="69966839"/>
<dbReference type="RefSeq" id="WP_101767593.1">
    <property type="nucleotide sequence ID" value="NZ_BPPU01000001.1"/>
</dbReference>
<evidence type="ECO:0000313" key="4">
    <source>
        <dbReference type="Proteomes" id="UP000234420"/>
    </source>
</evidence>
<reference evidence="3 4" key="1">
    <citation type="journal article" date="2018" name="Syst. Appl. Microbiol.">
        <title>Photobacterium carnosum sp. nov., isolated from spoiled modified atmosphere packaged poultry meat.</title>
        <authorList>
            <person name="Hilgarth M."/>
            <person name="Fuertes S."/>
            <person name="Ehrmann M."/>
            <person name="Vogel R.F."/>
        </authorList>
    </citation>
    <scope>NUCLEOTIDE SEQUENCE [LARGE SCALE GENOMIC DNA]</scope>
    <source>
        <strain evidence="3 4">TMW 2.2021</strain>
    </source>
</reference>
<sequence length="252" mass="28841">MARTMLTDEQWQKLSDILRQINIYNKPNLRRTVEAMLYRIRIGCPWRDLPTCFGKWSTVYHQYRYWRKTGKWQQLMSIMTADYDSEWLFIDGSVVKAHQHSTGAASCRDEAIGTSVAGNSSKLHLMVDACGNPVHVALTGGQVHDSKMANALIKSTIKKETKAVVADRGYDSSDIRDCIFEHCAESVIPVKSNSKSNNDTLDWYLYRCRHLVENAFARLKHFRGIATRYDKLKASYEAAVILACVFIWLPLI</sequence>
<dbReference type="PANTHER" id="PTHR30007:SF1">
    <property type="entry name" value="BLR1914 PROTEIN"/>
    <property type="match status" value="1"/>
</dbReference>
<evidence type="ECO:0000313" key="3">
    <source>
        <dbReference type="EMBL" id="PLC59391.1"/>
    </source>
</evidence>
<dbReference type="InterPro" id="IPR025161">
    <property type="entry name" value="IS402-like_dom"/>
</dbReference>
<dbReference type="Proteomes" id="UP000234420">
    <property type="component" value="Unassembled WGS sequence"/>
</dbReference>
<dbReference type="EMBL" id="NPIB01000002">
    <property type="protein sequence ID" value="PLC59391.1"/>
    <property type="molecule type" value="Genomic_DNA"/>
</dbReference>
<dbReference type="GO" id="GO:0003677">
    <property type="term" value="F:DNA binding"/>
    <property type="evidence" value="ECO:0007669"/>
    <property type="project" value="InterPro"/>
</dbReference>
<proteinExistence type="predicted"/>
<dbReference type="GO" id="GO:0006313">
    <property type="term" value="P:DNA transposition"/>
    <property type="evidence" value="ECO:0007669"/>
    <property type="project" value="InterPro"/>
</dbReference>
<feature type="domain" description="Transposase IS4-like" evidence="1">
    <location>
        <begin position="88"/>
        <end position="246"/>
    </location>
</feature>
<dbReference type="GO" id="GO:0004803">
    <property type="term" value="F:transposase activity"/>
    <property type="evidence" value="ECO:0007669"/>
    <property type="project" value="InterPro"/>
</dbReference>
<feature type="domain" description="Insertion element IS402-like" evidence="2">
    <location>
        <begin position="6"/>
        <end position="76"/>
    </location>
</feature>
<gene>
    <name evidence="3" type="ORF">CIK00_03720</name>
</gene>
<dbReference type="InterPro" id="IPR002559">
    <property type="entry name" value="Transposase_11"/>
</dbReference>
<protein>
    <submittedName>
        <fullName evidence="3">IS5/IS1182 family transposase</fullName>
    </submittedName>
</protein>
<dbReference type="PANTHER" id="PTHR30007">
    <property type="entry name" value="PHP DOMAIN PROTEIN"/>
    <property type="match status" value="1"/>
</dbReference>
<comment type="caution">
    <text evidence="3">The sequence shown here is derived from an EMBL/GenBank/DDBJ whole genome shotgun (WGS) entry which is preliminary data.</text>
</comment>
<name>A0A2N4UWI7_9GAMM</name>
<evidence type="ECO:0000259" key="2">
    <source>
        <dbReference type="Pfam" id="PF13340"/>
    </source>
</evidence>
<dbReference type="NCBIfam" id="NF033580">
    <property type="entry name" value="transpos_IS5_3"/>
    <property type="match status" value="1"/>
</dbReference>
<dbReference type="Pfam" id="PF13340">
    <property type="entry name" value="DUF4096"/>
    <property type="match status" value="1"/>
</dbReference>
<dbReference type="Pfam" id="PF01609">
    <property type="entry name" value="DDE_Tnp_1"/>
    <property type="match status" value="1"/>
</dbReference>
<keyword evidence="4" id="KW-1185">Reference proteome</keyword>